<comment type="caution">
    <text evidence="5">The sequence shown here is derived from an EMBL/GenBank/DDBJ whole genome shotgun (WGS) entry which is preliminary data.</text>
</comment>
<dbReference type="SMART" id="SM00327">
    <property type="entry name" value="VWA"/>
    <property type="match status" value="1"/>
</dbReference>
<evidence type="ECO:0000256" key="3">
    <source>
        <dbReference type="SAM" id="MobiDB-lite"/>
    </source>
</evidence>
<dbReference type="PROSITE" id="PS50330">
    <property type="entry name" value="UIM"/>
    <property type="match status" value="2"/>
</dbReference>
<dbReference type="PANTHER" id="PTHR10223">
    <property type="entry name" value="26S PROTEASOME NON-ATPASE REGULATORY SUBUNIT 4"/>
    <property type="match status" value="1"/>
</dbReference>
<dbReference type="SMART" id="SM00726">
    <property type="entry name" value="UIM"/>
    <property type="match status" value="2"/>
</dbReference>
<dbReference type="Gene3D" id="3.40.50.410">
    <property type="entry name" value="von Willebrand factor, type A domain"/>
    <property type="match status" value="1"/>
</dbReference>
<proteinExistence type="inferred from homology"/>
<organism evidence="5 6">
    <name type="scientific">Paratrimastix pyriformis</name>
    <dbReference type="NCBI Taxonomy" id="342808"/>
    <lineage>
        <taxon>Eukaryota</taxon>
        <taxon>Metamonada</taxon>
        <taxon>Preaxostyla</taxon>
        <taxon>Paratrimastigidae</taxon>
        <taxon>Paratrimastix</taxon>
    </lineage>
</organism>
<dbReference type="GO" id="GO:0000502">
    <property type="term" value="C:proteasome complex"/>
    <property type="evidence" value="ECO:0007669"/>
    <property type="project" value="UniProtKB-KW"/>
</dbReference>
<feature type="compositionally biased region" description="Basic and acidic residues" evidence="3">
    <location>
        <begin position="543"/>
        <end position="553"/>
    </location>
</feature>
<gene>
    <name evidence="5" type="ORF">PAPYR_1174</name>
</gene>
<feature type="region of interest" description="Disordered" evidence="3">
    <location>
        <begin position="509"/>
        <end position="553"/>
    </location>
</feature>
<feature type="region of interest" description="Disordered" evidence="3">
    <location>
        <begin position="450"/>
        <end position="495"/>
    </location>
</feature>
<feature type="compositionally biased region" description="Basic and acidic residues" evidence="3">
    <location>
        <begin position="1"/>
        <end position="10"/>
    </location>
</feature>
<keyword evidence="6" id="KW-1185">Reference proteome</keyword>
<feature type="compositionally biased region" description="Low complexity" evidence="3">
    <location>
        <begin position="480"/>
        <end position="490"/>
    </location>
</feature>
<accession>A0ABQ8USA9</accession>
<sequence length="553" mass="58471">MEPRSPEVKARTGVSPAKRVTFAGAAMGSPDPGGHMNSGPCALGVSPGRLGCPGNWRGPSTEATRPTDADLLPLPRLAETGQGPPWPGKRLCARRMHGPADGNHRSRKDCGRAFGIERIRDGMKTDGVVEDHQSTFNVGEMEFASERLFLDEQLQQTGFDRAWSIGLAAAFAATAGKTRRPVRVDNSEYMRNTDYSPSRMDAQRAAACLAIDSKSSKNPESTVGLVKMAPPEALSSCTTDIGTVLRQMEQMQLEGRTALQPSIQIAQLVLKRRPTREQAQRVIVFIGSPIAEDKASLEKLGKQLRRSNIALDVVSFGEVVDNTEKLETLVNAANKDGNSHLVTIPPGPSIMADCIISSPIIDASAIGTITGGVRGPAGAATGGDLSQDPELAWALEQSRMEMEAQEKAAIEASKKSDAATPAGPSGTAAAMELDDDALMQQALLMSLEGAQAATPEHKAPPPPSAPATSTPATPAPAPAAPAAKPTGAPELDSDMVNVLADEEFVRKTMIDQGLDPDDPTVQALIASLRPDHPAPAKPAQQPPKEEKKDEKKE</sequence>
<evidence type="ECO:0000256" key="1">
    <source>
        <dbReference type="ARBA" id="ARBA00005574"/>
    </source>
</evidence>
<feature type="compositionally biased region" description="Low complexity" evidence="3">
    <location>
        <begin position="418"/>
        <end position="428"/>
    </location>
</feature>
<dbReference type="SUPFAM" id="SSF53300">
    <property type="entry name" value="vWA-like"/>
    <property type="match status" value="1"/>
</dbReference>
<name>A0ABQ8USA9_9EUKA</name>
<comment type="similarity">
    <text evidence="1">Belongs to the proteasome subunit S5A family.</text>
</comment>
<keyword evidence="2 5" id="KW-0647">Proteasome</keyword>
<evidence type="ECO:0000313" key="5">
    <source>
        <dbReference type="EMBL" id="KAJ4462013.1"/>
    </source>
</evidence>
<evidence type="ECO:0000259" key="4">
    <source>
        <dbReference type="PROSITE" id="PS50234"/>
    </source>
</evidence>
<dbReference type="Pfam" id="PF13519">
    <property type="entry name" value="VWA_2"/>
    <property type="match status" value="1"/>
</dbReference>
<dbReference type="EMBL" id="JAPMOS010000004">
    <property type="protein sequence ID" value="KAJ4462013.1"/>
    <property type="molecule type" value="Genomic_DNA"/>
</dbReference>
<feature type="compositionally biased region" description="Basic and acidic residues" evidence="3">
    <location>
        <begin position="402"/>
        <end position="417"/>
    </location>
</feature>
<evidence type="ECO:0000256" key="2">
    <source>
        <dbReference type="ARBA" id="ARBA00022942"/>
    </source>
</evidence>
<protein>
    <submittedName>
        <fullName evidence="5">26S proteasome non-ATPase regulatory subunit 4</fullName>
    </submittedName>
</protein>
<dbReference type="PANTHER" id="PTHR10223:SF0">
    <property type="entry name" value="26S PROTEASOME NON-ATPASE REGULATORY SUBUNIT 4"/>
    <property type="match status" value="1"/>
</dbReference>
<dbReference type="InterPro" id="IPR027040">
    <property type="entry name" value="PSMD4"/>
</dbReference>
<dbReference type="PROSITE" id="PS50234">
    <property type="entry name" value="VWFA"/>
    <property type="match status" value="1"/>
</dbReference>
<dbReference type="InterPro" id="IPR002035">
    <property type="entry name" value="VWF_A"/>
</dbReference>
<feature type="region of interest" description="Disordered" evidence="3">
    <location>
        <begin position="402"/>
        <end position="428"/>
    </location>
</feature>
<feature type="region of interest" description="Disordered" evidence="3">
    <location>
        <begin position="1"/>
        <end position="40"/>
    </location>
</feature>
<dbReference type="InterPro" id="IPR003903">
    <property type="entry name" value="UIM_dom"/>
</dbReference>
<evidence type="ECO:0000313" key="6">
    <source>
        <dbReference type="Proteomes" id="UP001141327"/>
    </source>
</evidence>
<feature type="domain" description="VWFA" evidence="4">
    <location>
        <begin position="184"/>
        <end position="360"/>
    </location>
</feature>
<reference evidence="5" key="1">
    <citation type="journal article" date="2022" name="bioRxiv">
        <title>Genomics of Preaxostyla Flagellates Illuminates Evolutionary Transitions and the Path Towards Mitochondrial Loss.</title>
        <authorList>
            <person name="Novak L.V.F."/>
            <person name="Treitli S.C."/>
            <person name="Pyrih J."/>
            <person name="Halakuc P."/>
            <person name="Pipaliya S.V."/>
            <person name="Vacek V."/>
            <person name="Brzon O."/>
            <person name="Soukal P."/>
            <person name="Eme L."/>
            <person name="Dacks J.B."/>
            <person name="Karnkowska A."/>
            <person name="Elias M."/>
            <person name="Hampl V."/>
        </authorList>
    </citation>
    <scope>NUCLEOTIDE SEQUENCE</scope>
    <source>
        <strain evidence="5">RCP-MX</strain>
    </source>
</reference>
<dbReference type="InterPro" id="IPR036465">
    <property type="entry name" value="vWFA_dom_sf"/>
</dbReference>
<dbReference type="Proteomes" id="UP001141327">
    <property type="component" value="Unassembled WGS sequence"/>
</dbReference>